<dbReference type="PROSITE" id="PS51272">
    <property type="entry name" value="SLH"/>
    <property type="match status" value="1"/>
</dbReference>
<evidence type="ECO:0000313" key="5">
    <source>
        <dbReference type="Proteomes" id="UP001596620"/>
    </source>
</evidence>
<evidence type="ECO:0000256" key="2">
    <source>
        <dbReference type="SAM" id="MobiDB-lite"/>
    </source>
</evidence>
<gene>
    <name evidence="4" type="ORF">ACFQU8_07570</name>
</gene>
<evidence type="ECO:0000256" key="1">
    <source>
        <dbReference type="ARBA" id="ARBA00022729"/>
    </source>
</evidence>
<dbReference type="EMBL" id="JBHTGR010000015">
    <property type="protein sequence ID" value="MFC7747093.1"/>
    <property type="molecule type" value="Genomic_DNA"/>
</dbReference>
<dbReference type="Gene3D" id="2.60.40.10">
    <property type="entry name" value="Immunoglobulins"/>
    <property type="match status" value="2"/>
</dbReference>
<feature type="compositionally biased region" description="Basic and acidic residues" evidence="2">
    <location>
        <begin position="168"/>
        <end position="177"/>
    </location>
</feature>
<evidence type="ECO:0000313" key="4">
    <source>
        <dbReference type="EMBL" id="MFC7747093.1"/>
    </source>
</evidence>
<dbReference type="Pfam" id="PF16403">
    <property type="entry name" value="Bact_surface_Ig-like"/>
    <property type="match status" value="1"/>
</dbReference>
<evidence type="ECO:0000259" key="3">
    <source>
        <dbReference type="PROSITE" id="PS51272"/>
    </source>
</evidence>
<proteinExistence type="predicted"/>
<organism evidence="4 5">
    <name type="scientific">Lentibacillus kimchii</name>
    <dbReference type="NCBI Taxonomy" id="1542911"/>
    <lineage>
        <taxon>Bacteria</taxon>
        <taxon>Bacillati</taxon>
        <taxon>Bacillota</taxon>
        <taxon>Bacilli</taxon>
        <taxon>Bacillales</taxon>
        <taxon>Bacillaceae</taxon>
        <taxon>Lentibacillus</taxon>
    </lineage>
</organism>
<dbReference type="InterPro" id="IPR013783">
    <property type="entry name" value="Ig-like_fold"/>
</dbReference>
<keyword evidence="5" id="KW-1185">Reference proteome</keyword>
<dbReference type="Proteomes" id="UP001596620">
    <property type="component" value="Unassembled WGS sequence"/>
</dbReference>
<accession>A0ABW2UVV7</accession>
<feature type="domain" description="SLH" evidence="3">
    <location>
        <begin position="17"/>
        <end position="79"/>
    </location>
</feature>
<feature type="region of interest" description="Disordered" evidence="2">
    <location>
        <begin position="311"/>
        <end position="336"/>
    </location>
</feature>
<comment type="caution">
    <text evidence="4">The sequence shown here is derived from an EMBL/GenBank/DDBJ whole genome shotgun (WGS) entry which is preliminary data.</text>
</comment>
<feature type="region of interest" description="Disordered" evidence="2">
    <location>
        <begin position="166"/>
        <end position="192"/>
    </location>
</feature>
<dbReference type="InterPro" id="IPR032179">
    <property type="entry name" value="Cry22Aa_Ig-like"/>
</dbReference>
<name>A0ABW2UVV7_9BACI</name>
<reference evidence="5" key="1">
    <citation type="journal article" date="2019" name="Int. J. Syst. Evol. Microbiol.">
        <title>The Global Catalogue of Microorganisms (GCM) 10K type strain sequencing project: providing services to taxonomists for standard genome sequencing and annotation.</title>
        <authorList>
            <consortium name="The Broad Institute Genomics Platform"/>
            <consortium name="The Broad Institute Genome Sequencing Center for Infectious Disease"/>
            <person name="Wu L."/>
            <person name="Ma J."/>
        </authorList>
    </citation>
    <scope>NUCLEOTIDE SEQUENCE [LARGE SCALE GENOMIC DNA]</scope>
    <source>
        <strain evidence="5">JCM 30234</strain>
    </source>
</reference>
<dbReference type="InterPro" id="IPR001119">
    <property type="entry name" value="SLH_dom"/>
</dbReference>
<sequence length="336" mass="36515">MFVQALDLDTPDNVNKVLEQYDDVDATNDHAEAIAAVTEAGIFQGENGHFDEYGTISREQMATVLVEAYDLDKYDNGDDVDLNTDGIDASHVGNVQILANLGITNQTDGFDARGALYRDQFATFMYEMQKMIEGYAPGVDKEAPNISVDSDSTVNVDHDADFSIPKATAEDNRDGSVKVDTQITDSDGNKVDSIDTSEAGSYIVTYTAADEDGNKTATAITVNVSENEPDEDNEEEVDEVSFSNVSAEAVAPNKHALEYGNYMYEVTGTVSNVDKGEEIEFIFHSKKDEEDQDFTATVDADGDFDLSPALVEVEGAPDTVDVSYTDDNGETTEKNL</sequence>
<keyword evidence="1" id="KW-0732">Signal</keyword>
<protein>
    <submittedName>
        <fullName evidence="4">Immunoglobulin-like domain-containing protein</fullName>
    </submittedName>
</protein>